<reference evidence="3 4" key="1">
    <citation type="journal article" date="2008" name="Nature">
        <title>The Phaeodactylum genome reveals the evolutionary history of diatom genomes.</title>
        <authorList>
            <person name="Bowler C."/>
            <person name="Allen A.E."/>
            <person name="Badger J.H."/>
            <person name="Grimwood J."/>
            <person name="Jabbari K."/>
            <person name="Kuo A."/>
            <person name="Maheswari U."/>
            <person name="Martens C."/>
            <person name="Maumus F."/>
            <person name="Otillar R.P."/>
            <person name="Rayko E."/>
            <person name="Salamov A."/>
            <person name="Vandepoele K."/>
            <person name="Beszteri B."/>
            <person name="Gruber A."/>
            <person name="Heijde M."/>
            <person name="Katinka M."/>
            <person name="Mock T."/>
            <person name="Valentin K."/>
            <person name="Verret F."/>
            <person name="Berges J.A."/>
            <person name="Brownlee C."/>
            <person name="Cadoret J.P."/>
            <person name="Chiovitti A."/>
            <person name="Choi C.J."/>
            <person name="Coesel S."/>
            <person name="De Martino A."/>
            <person name="Detter J.C."/>
            <person name="Durkin C."/>
            <person name="Falciatore A."/>
            <person name="Fournet J."/>
            <person name="Haruta M."/>
            <person name="Huysman M.J."/>
            <person name="Jenkins B.D."/>
            <person name="Jiroutova K."/>
            <person name="Jorgensen R.E."/>
            <person name="Joubert Y."/>
            <person name="Kaplan A."/>
            <person name="Kroger N."/>
            <person name="Kroth P.G."/>
            <person name="La Roche J."/>
            <person name="Lindquist E."/>
            <person name="Lommer M."/>
            <person name="Martin-Jezequel V."/>
            <person name="Lopez P.J."/>
            <person name="Lucas S."/>
            <person name="Mangogna M."/>
            <person name="McGinnis K."/>
            <person name="Medlin L.K."/>
            <person name="Montsant A."/>
            <person name="Oudot-Le Secq M.P."/>
            <person name="Napoli C."/>
            <person name="Obornik M."/>
            <person name="Parker M.S."/>
            <person name="Petit J.L."/>
            <person name="Porcel B.M."/>
            <person name="Poulsen N."/>
            <person name="Robison M."/>
            <person name="Rychlewski L."/>
            <person name="Rynearson T.A."/>
            <person name="Schmutz J."/>
            <person name="Shapiro H."/>
            <person name="Siaut M."/>
            <person name="Stanley M."/>
            <person name="Sussman M.R."/>
            <person name="Taylor A.R."/>
            <person name="Vardi A."/>
            <person name="von Dassow P."/>
            <person name="Vyverman W."/>
            <person name="Willis A."/>
            <person name="Wyrwicz L.S."/>
            <person name="Rokhsar D.S."/>
            <person name="Weissenbach J."/>
            <person name="Armbrust E.V."/>
            <person name="Green B.R."/>
            <person name="Van de Peer Y."/>
            <person name="Grigoriev I.V."/>
        </authorList>
    </citation>
    <scope>NUCLEOTIDE SEQUENCE [LARGE SCALE GENOMIC DNA]</scope>
    <source>
        <strain evidence="3 4">CCAP 1055/1</strain>
    </source>
</reference>
<dbReference type="PaxDb" id="2850-Phatr31741"/>
<evidence type="ECO:0000313" key="3">
    <source>
        <dbReference type="EMBL" id="EEC51123.1"/>
    </source>
</evidence>
<dbReference type="InterPro" id="IPR019656">
    <property type="entry name" value="Uncharacterised_Ycf34"/>
</dbReference>
<sequence>MPHLSKIFVLWLMAFAGRTFAFSKGLASNQQIPRSTFQRTPTRSALHCICVDCARVTNCAAYHFVETKHEQPHMTDNPTFTPRDGSPTIHVDVRTIRTDDDRQAEMDRMWREYKDEEQKAEANQQEGGKLRGEKVYDFTPVTTYEYDV</sequence>
<name>B7FP78_PHATC</name>
<keyword evidence="2" id="KW-0732">Signal</keyword>
<feature type="region of interest" description="Disordered" evidence="1">
    <location>
        <begin position="113"/>
        <end position="133"/>
    </location>
</feature>
<keyword evidence="4" id="KW-1185">Reference proteome</keyword>
<dbReference type="RefSeq" id="XP_002176660.1">
    <property type="nucleotide sequence ID" value="XM_002176624.1"/>
</dbReference>
<dbReference type="eggNOG" id="ENOG502SE0Q">
    <property type="taxonomic scope" value="Eukaryota"/>
</dbReference>
<evidence type="ECO:0000313" key="4">
    <source>
        <dbReference type="Proteomes" id="UP000000759"/>
    </source>
</evidence>
<feature type="signal peptide" evidence="2">
    <location>
        <begin position="1"/>
        <end position="21"/>
    </location>
</feature>
<feature type="chain" id="PRO_5002855138" evidence="2">
    <location>
        <begin position="22"/>
        <end position="148"/>
    </location>
</feature>
<evidence type="ECO:0000256" key="2">
    <source>
        <dbReference type="SAM" id="SignalP"/>
    </source>
</evidence>
<dbReference type="OrthoDB" id="197870at2759"/>
<evidence type="ECO:0000256" key="1">
    <source>
        <dbReference type="SAM" id="MobiDB-lite"/>
    </source>
</evidence>
<dbReference type="STRING" id="556484.B7FP78"/>
<dbReference type="Pfam" id="PF10718">
    <property type="entry name" value="Ycf34"/>
    <property type="match status" value="1"/>
</dbReference>
<dbReference type="AlphaFoldDB" id="B7FP78"/>
<dbReference type="Proteomes" id="UP000000759">
    <property type="component" value="Chromosome 1"/>
</dbReference>
<dbReference type="KEGG" id="pti:PHATRDRAFT_31741"/>
<dbReference type="GeneID" id="7196103"/>
<organism evidence="3 4">
    <name type="scientific">Phaeodactylum tricornutum (strain CCAP 1055/1)</name>
    <dbReference type="NCBI Taxonomy" id="556484"/>
    <lineage>
        <taxon>Eukaryota</taxon>
        <taxon>Sar</taxon>
        <taxon>Stramenopiles</taxon>
        <taxon>Ochrophyta</taxon>
        <taxon>Bacillariophyta</taxon>
        <taxon>Bacillariophyceae</taxon>
        <taxon>Bacillariophycidae</taxon>
        <taxon>Naviculales</taxon>
        <taxon>Phaeodactylaceae</taxon>
        <taxon>Phaeodactylum</taxon>
    </lineage>
</organism>
<protein>
    <submittedName>
        <fullName evidence="3">Uncharacterized protein</fullName>
    </submittedName>
</protein>
<feature type="non-terminal residue" evidence="3">
    <location>
        <position position="148"/>
    </location>
</feature>
<dbReference type="HOGENOM" id="CLU_1506251_0_0_1"/>
<dbReference type="InParanoid" id="B7FP78"/>
<proteinExistence type="predicted"/>
<dbReference type="EMBL" id="CM000605">
    <property type="protein sequence ID" value="EEC51123.1"/>
    <property type="molecule type" value="Genomic_DNA"/>
</dbReference>
<reference evidence="4" key="2">
    <citation type="submission" date="2008-08" db="EMBL/GenBank/DDBJ databases">
        <authorList>
            <consortium name="Diatom Consortium"/>
            <person name="Grigoriev I."/>
            <person name="Grimwood J."/>
            <person name="Kuo A."/>
            <person name="Otillar R.P."/>
            <person name="Salamov A."/>
            <person name="Detter J.C."/>
            <person name="Lindquist E."/>
            <person name="Shapiro H."/>
            <person name="Lucas S."/>
            <person name="Glavina del Rio T."/>
            <person name="Pitluck S."/>
            <person name="Rokhsar D."/>
            <person name="Bowler C."/>
        </authorList>
    </citation>
    <scope>GENOME REANNOTATION</scope>
    <source>
        <strain evidence="4">CCAP 1055/1</strain>
    </source>
</reference>
<accession>B7FP78</accession>
<gene>
    <name evidence="3" type="ORF">PHATRDRAFT_31741</name>
</gene>